<feature type="region of interest" description="Disordered" evidence="5">
    <location>
        <begin position="1"/>
        <end position="23"/>
    </location>
</feature>
<evidence type="ECO:0000256" key="5">
    <source>
        <dbReference type="SAM" id="MobiDB-lite"/>
    </source>
</evidence>
<keyword evidence="8" id="KW-1185">Reference proteome</keyword>
<evidence type="ECO:0000259" key="6">
    <source>
        <dbReference type="PROSITE" id="PS50977"/>
    </source>
</evidence>
<dbReference type="STRING" id="47312.SAMN04489765_0838"/>
<proteinExistence type="predicted"/>
<feature type="domain" description="HTH tetR-type" evidence="6">
    <location>
        <begin position="26"/>
        <end position="86"/>
    </location>
</feature>
<evidence type="ECO:0000256" key="4">
    <source>
        <dbReference type="PROSITE-ProRule" id="PRU00335"/>
    </source>
</evidence>
<evidence type="ECO:0000256" key="2">
    <source>
        <dbReference type="ARBA" id="ARBA00023125"/>
    </source>
</evidence>
<dbReference type="SUPFAM" id="SSF48498">
    <property type="entry name" value="Tetracyclin repressor-like, C-terminal domain"/>
    <property type="match status" value="1"/>
</dbReference>
<evidence type="ECO:0000313" key="8">
    <source>
        <dbReference type="Proteomes" id="UP000183053"/>
    </source>
</evidence>
<keyword evidence="3" id="KW-0804">Transcription</keyword>
<dbReference type="PANTHER" id="PTHR30055:SF234">
    <property type="entry name" value="HTH-TYPE TRANSCRIPTIONAL REGULATOR BETI"/>
    <property type="match status" value="1"/>
</dbReference>
<dbReference type="PANTHER" id="PTHR30055">
    <property type="entry name" value="HTH-TYPE TRANSCRIPTIONAL REGULATOR RUTR"/>
    <property type="match status" value="1"/>
</dbReference>
<protein>
    <submittedName>
        <fullName evidence="7">DNA-binding transcriptional regulator, AcrR family</fullName>
    </submittedName>
</protein>
<evidence type="ECO:0000256" key="3">
    <source>
        <dbReference type="ARBA" id="ARBA00023163"/>
    </source>
</evidence>
<evidence type="ECO:0000313" key="7">
    <source>
        <dbReference type="EMBL" id="SDQ54999.1"/>
    </source>
</evidence>
<dbReference type="InterPro" id="IPR050109">
    <property type="entry name" value="HTH-type_TetR-like_transc_reg"/>
</dbReference>
<dbReference type="AlphaFoldDB" id="A0A1H1BSV7"/>
<dbReference type="Gene3D" id="1.10.357.10">
    <property type="entry name" value="Tetracycline Repressor, domain 2"/>
    <property type="match status" value="2"/>
</dbReference>
<feature type="region of interest" description="Disordered" evidence="5">
    <location>
        <begin position="234"/>
        <end position="255"/>
    </location>
</feature>
<dbReference type="RefSeq" id="WP_082756672.1">
    <property type="nucleotide sequence ID" value="NZ_FNLF01000002.1"/>
</dbReference>
<dbReference type="InterPro" id="IPR036271">
    <property type="entry name" value="Tet_transcr_reg_TetR-rel_C_sf"/>
</dbReference>
<dbReference type="SUPFAM" id="SSF46689">
    <property type="entry name" value="Homeodomain-like"/>
    <property type="match status" value="2"/>
</dbReference>
<dbReference type="EMBL" id="FNLF01000002">
    <property type="protein sequence ID" value="SDQ54999.1"/>
    <property type="molecule type" value="Genomic_DNA"/>
</dbReference>
<gene>
    <name evidence="7" type="ORF">SAMN04489765_0838</name>
</gene>
<organism evidence="7 8">
    <name type="scientific">Tsukamurella pulmonis</name>
    <dbReference type="NCBI Taxonomy" id="47312"/>
    <lineage>
        <taxon>Bacteria</taxon>
        <taxon>Bacillati</taxon>
        <taxon>Actinomycetota</taxon>
        <taxon>Actinomycetes</taxon>
        <taxon>Mycobacteriales</taxon>
        <taxon>Tsukamurellaceae</taxon>
        <taxon>Tsukamurella</taxon>
    </lineage>
</organism>
<reference evidence="8" key="1">
    <citation type="submission" date="2016-10" db="EMBL/GenBank/DDBJ databases">
        <authorList>
            <person name="Varghese N."/>
            <person name="Submissions S."/>
        </authorList>
    </citation>
    <scope>NUCLEOTIDE SEQUENCE [LARGE SCALE GENOMIC DNA]</scope>
    <source>
        <strain evidence="8">DSM 44142</strain>
    </source>
</reference>
<feature type="DNA-binding region" description="H-T-H motif" evidence="4">
    <location>
        <begin position="284"/>
        <end position="303"/>
    </location>
</feature>
<dbReference type="Pfam" id="PF00440">
    <property type="entry name" value="TetR_N"/>
    <property type="match status" value="2"/>
</dbReference>
<dbReference type="GO" id="GO:0003700">
    <property type="term" value="F:DNA-binding transcription factor activity"/>
    <property type="evidence" value="ECO:0007669"/>
    <property type="project" value="TreeGrafter"/>
</dbReference>
<dbReference type="Proteomes" id="UP000183053">
    <property type="component" value="Unassembled WGS sequence"/>
</dbReference>
<dbReference type="InterPro" id="IPR009057">
    <property type="entry name" value="Homeodomain-like_sf"/>
</dbReference>
<dbReference type="PRINTS" id="PR00455">
    <property type="entry name" value="HTHTETR"/>
</dbReference>
<sequence length="456" mass="49271">MSETESGVAEVRRPRRGRPPSVGLAERRRAELTDAAFTVFAEQGYEQASVADIARGAGMGQGTLYRYVEGKRELLDLVFDRCVDELMTAIAPDEVVEVTAAGDPEAAQHMVEALGARLFDLVDARPDILKVVVVQAGTVDEELRFRIQGLYQTFDSMMGRALGHARERGWIVTRTANPETETVQLGRLLPALGVPGLVMALTGVEDLDRRRAYVRAALRLSGSGLLSDEARAALPEPPRADGTSTPPDGPPPAVVSSVVPGGRATELLDAAVAEFVENGYAAVGVREITERAGVSHGTFYNYFDSKRHMLSVLIERNRELTLGRLDAMVAALPTALSAGELQEAVHEVNLVVLLDIAHRREEFRFLALEVPGVDVEAFDTYLALYGEAVARYRAILERARAAGLLHEELDIADVAEFWLGYMLGTVAAMVNDVDVASPAESARVVTNLLLGGARTA</sequence>
<feature type="DNA-binding region" description="H-T-H motif" evidence="4">
    <location>
        <begin position="49"/>
        <end position="68"/>
    </location>
</feature>
<feature type="domain" description="HTH tetR-type" evidence="6">
    <location>
        <begin position="261"/>
        <end position="321"/>
    </location>
</feature>
<accession>A0A1H1BSV7</accession>
<name>A0A1H1BSV7_9ACTN</name>
<evidence type="ECO:0000256" key="1">
    <source>
        <dbReference type="ARBA" id="ARBA00023015"/>
    </source>
</evidence>
<dbReference type="GO" id="GO:0000976">
    <property type="term" value="F:transcription cis-regulatory region binding"/>
    <property type="evidence" value="ECO:0007669"/>
    <property type="project" value="TreeGrafter"/>
</dbReference>
<dbReference type="InterPro" id="IPR001647">
    <property type="entry name" value="HTH_TetR"/>
</dbReference>
<keyword evidence="2 4" id="KW-0238">DNA-binding</keyword>
<keyword evidence="1" id="KW-0805">Transcription regulation</keyword>
<dbReference type="PROSITE" id="PS50977">
    <property type="entry name" value="HTH_TETR_2"/>
    <property type="match status" value="2"/>
</dbReference>